<keyword evidence="2" id="KW-1185">Reference proteome</keyword>
<reference evidence="2" key="1">
    <citation type="journal article" date="2009" name="Nature">
        <title>Genome sequence and analysis of the Irish potato famine pathogen Phytophthora infestans.</title>
        <authorList>
            <consortium name="The Broad Institute Genome Sequencing Platform"/>
            <person name="Haas B.J."/>
            <person name="Kamoun S."/>
            <person name="Zody M.C."/>
            <person name="Jiang R.H."/>
            <person name="Handsaker R.E."/>
            <person name="Cano L.M."/>
            <person name="Grabherr M."/>
            <person name="Kodira C.D."/>
            <person name="Raffaele S."/>
            <person name="Torto-Alalibo T."/>
            <person name="Bozkurt T.O."/>
            <person name="Ah-Fong A.M."/>
            <person name="Alvarado L."/>
            <person name="Anderson V.L."/>
            <person name="Armstrong M.R."/>
            <person name="Avrova A."/>
            <person name="Baxter L."/>
            <person name="Beynon J."/>
            <person name="Boevink P.C."/>
            <person name="Bollmann S.R."/>
            <person name="Bos J.I."/>
            <person name="Bulone V."/>
            <person name="Cai G."/>
            <person name="Cakir C."/>
            <person name="Carrington J.C."/>
            <person name="Chawner M."/>
            <person name="Conti L."/>
            <person name="Costanzo S."/>
            <person name="Ewan R."/>
            <person name="Fahlgren N."/>
            <person name="Fischbach M.A."/>
            <person name="Fugelstad J."/>
            <person name="Gilroy E.M."/>
            <person name="Gnerre S."/>
            <person name="Green P.J."/>
            <person name="Grenville-Briggs L.J."/>
            <person name="Griffith J."/>
            <person name="Grunwald N.J."/>
            <person name="Horn K."/>
            <person name="Horner N.R."/>
            <person name="Hu C.H."/>
            <person name="Huitema E."/>
            <person name="Jeong D.H."/>
            <person name="Jones A.M."/>
            <person name="Jones J.D."/>
            <person name="Jones R.W."/>
            <person name="Karlsson E.K."/>
            <person name="Kunjeti S.G."/>
            <person name="Lamour K."/>
            <person name="Liu Z."/>
            <person name="Ma L."/>
            <person name="Maclean D."/>
            <person name="Chibucos M.C."/>
            <person name="McDonald H."/>
            <person name="McWalters J."/>
            <person name="Meijer H.J."/>
            <person name="Morgan W."/>
            <person name="Morris P.F."/>
            <person name="Munro C.A."/>
            <person name="O'Neill K."/>
            <person name="Ospina-Giraldo M."/>
            <person name="Pinzon A."/>
            <person name="Pritchard L."/>
            <person name="Ramsahoye B."/>
            <person name="Ren Q."/>
            <person name="Restrepo S."/>
            <person name="Roy S."/>
            <person name="Sadanandom A."/>
            <person name="Savidor A."/>
            <person name="Schornack S."/>
            <person name="Schwartz D.C."/>
            <person name="Schumann U.D."/>
            <person name="Schwessinger B."/>
            <person name="Seyer L."/>
            <person name="Sharpe T."/>
            <person name="Silvar C."/>
            <person name="Song J."/>
            <person name="Studholme D.J."/>
            <person name="Sykes S."/>
            <person name="Thines M."/>
            <person name="van de Vondervoort P.J."/>
            <person name="Phuntumart V."/>
            <person name="Wawra S."/>
            <person name="Weide R."/>
            <person name="Win J."/>
            <person name="Young C."/>
            <person name="Zhou S."/>
            <person name="Fry W."/>
            <person name="Meyers B.C."/>
            <person name="van West P."/>
            <person name="Ristaino J."/>
            <person name="Govers F."/>
            <person name="Birch P.R."/>
            <person name="Whisson S.C."/>
            <person name="Judelson H.S."/>
            <person name="Nusbaum C."/>
        </authorList>
    </citation>
    <scope>NUCLEOTIDE SEQUENCE [LARGE SCALE GENOMIC DNA]</scope>
    <source>
        <strain evidence="2">T30-4</strain>
    </source>
</reference>
<dbReference type="InParanoid" id="D0NCQ1"/>
<dbReference type="RefSeq" id="XP_002903341.1">
    <property type="nucleotide sequence ID" value="XM_002903295.1"/>
</dbReference>
<organism evidence="1 2">
    <name type="scientific">Phytophthora infestans (strain T30-4)</name>
    <name type="common">Potato late blight agent</name>
    <dbReference type="NCBI Taxonomy" id="403677"/>
    <lineage>
        <taxon>Eukaryota</taxon>
        <taxon>Sar</taxon>
        <taxon>Stramenopiles</taxon>
        <taxon>Oomycota</taxon>
        <taxon>Peronosporomycetes</taxon>
        <taxon>Peronosporales</taxon>
        <taxon>Peronosporaceae</taxon>
        <taxon>Phytophthora</taxon>
    </lineage>
</organism>
<dbReference type="GeneID" id="9470367"/>
<name>D0NCQ1_PHYIT</name>
<dbReference type="OrthoDB" id="120976at2759"/>
<gene>
    <name evidence="1" type="ORF">PITG_09746</name>
</gene>
<dbReference type="STRING" id="403677.D0NCQ1"/>
<dbReference type="EMBL" id="DS028132">
    <property type="protein sequence ID" value="EEY55765.1"/>
    <property type="molecule type" value="Genomic_DNA"/>
</dbReference>
<evidence type="ECO:0000313" key="1">
    <source>
        <dbReference type="EMBL" id="EEY55765.1"/>
    </source>
</evidence>
<sequence length="119" mass="12709">MKLFDACAELHCGTTALPVPAQARILHETSAHCSLPDLAVAASLELMQEAKRRPTGTAASHSSSSWNCRINICDTPVKAVDMLMQENIQPVAPKDAKEPIPLHGGNSRCLHEAIRSNGG</sequence>
<accession>D0NCQ1</accession>
<dbReference type="Proteomes" id="UP000006643">
    <property type="component" value="Unassembled WGS sequence"/>
</dbReference>
<protein>
    <submittedName>
        <fullName evidence="1">Uncharacterized protein</fullName>
    </submittedName>
</protein>
<dbReference type="AlphaFoldDB" id="D0NCQ1"/>
<dbReference type="HOGENOM" id="CLU_2066038_0_0_1"/>
<dbReference type="VEuPathDB" id="FungiDB:PITG_09746"/>
<evidence type="ECO:0000313" key="2">
    <source>
        <dbReference type="Proteomes" id="UP000006643"/>
    </source>
</evidence>
<dbReference type="KEGG" id="pif:PITG_09746"/>
<proteinExistence type="predicted"/>